<reference evidence="1" key="1">
    <citation type="submission" date="2022-11" db="EMBL/GenBank/DDBJ databases">
        <title>Centuries of genome instability and evolution in soft-shell clam transmissible cancer (bioRxiv).</title>
        <authorList>
            <person name="Hart S.F.M."/>
            <person name="Yonemitsu M.A."/>
            <person name="Giersch R.M."/>
            <person name="Beal B.F."/>
            <person name="Arriagada G."/>
            <person name="Davis B.W."/>
            <person name="Ostrander E.A."/>
            <person name="Goff S.P."/>
            <person name="Metzger M.J."/>
        </authorList>
    </citation>
    <scope>NUCLEOTIDE SEQUENCE</scope>
    <source>
        <strain evidence="1">MELC-2E11</strain>
        <tissue evidence="1">Siphon/mantle</tissue>
    </source>
</reference>
<evidence type="ECO:0000313" key="1">
    <source>
        <dbReference type="EMBL" id="WAR13967.1"/>
    </source>
</evidence>
<dbReference type="PANTHER" id="PTHR10773">
    <property type="entry name" value="DNA-DIRECTED RNA POLYMERASES I, II, AND III SUBUNIT RPABC2"/>
    <property type="match status" value="1"/>
</dbReference>
<keyword evidence="2" id="KW-1185">Reference proteome</keyword>
<sequence length="645" mass="74111">MVAMALQAKQTANTDVQCKIQGSDIKVLRPNTNISDNSISVPESVPDHSQIHMTTDNGVQPEVNDPAITERITLTSTRKETDISPHDIKNNDGVESSVFDIATDIEDEPFVDQMIEEADFDNDVRDPSYVPESSSPDSEQLDFQIDQETVESIRTGTRRELDIQIDHEETVERVTQRAKNKQLRMKGKAYRGMKKVDGRWGNYVERGGRFLCPRNCSKRCEKSSVRFCPTITEETRQEIFDKFVATLDWDERKVYVNSLVGSGVQNVKTVENSRRILSMTNYACVQVCKSLFLTTIGIGEHTVYGWCNNSASRIPSKEDKTETRKAEQHRRHDELRQGVRQFLEEIPKLESHYCRASTSKLYLEPLFETLSSLYKEYLVYCKVKKIKEAHRQVFENVFKEMNLSLFSPKKDLCDTCCSYEAGNINEEYYNIHIQRKNTARAEKELDKERADNDPSLKVITMDLQSVLLCPKLNASALYYKTKLTCHNFTVMNINTKEVHCYFWNESQGDLTANSFASCIADYIEDAIRANSDVKHFMLYSDSCTYQNRNCVLSNTPGTKFGDPVVTNIRVLQYNTNGEIQFKLLFHDEFSNLPRRARRSDVVNQDPTPLHCGPLVIKRSKFQHLMELKSVVPADYHPFFDNLSHD</sequence>
<dbReference type="Proteomes" id="UP001164746">
    <property type="component" value="Chromosome 9"/>
</dbReference>
<organism evidence="1 2">
    <name type="scientific">Mya arenaria</name>
    <name type="common">Soft-shell clam</name>
    <dbReference type="NCBI Taxonomy" id="6604"/>
    <lineage>
        <taxon>Eukaryota</taxon>
        <taxon>Metazoa</taxon>
        <taxon>Spiralia</taxon>
        <taxon>Lophotrochozoa</taxon>
        <taxon>Mollusca</taxon>
        <taxon>Bivalvia</taxon>
        <taxon>Autobranchia</taxon>
        <taxon>Heteroconchia</taxon>
        <taxon>Euheterodonta</taxon>
        <taxon>Imparidentia</taxon>
        <taxon>Neoheterodontei</taxon>
        <taxon>Myida</taxon>
        <taxon>Myoidea</taxon>
        <taxon>Myidae</taxon>
        <taxon>Mya</taxon>
    </lineage>
</organism>
<evidence type="ECO:0000313" key="2">
    <source>
        <dbReference type="Proteomes" id="UP001164746"/>
    </source>
</evidence>
<proteinExistence type="predicted"/>
<gene>
    <name evidence="1" type="ORF">MAR_004072</name>
</gene>
<dbReference type="EMBL" id="CP111020">
    <property type="protein sequence ID" value="WAR13967.1"/>
    <property type="molecule type" value="Genomic_DNA"/>
</dbReference>
<name>A0ABY7EXH3_MYAAR</name>
<accession>A0ABY7EXH3</accession>
<protein>
    <submittedName>
        <fullName evidence="1">Uncharacterized protein</fullName>
    </submittedName>
</protein>
<dbReference type="PANTHER" id="PTHR10773:SF19">
    <property type="match status" value="1"/>
</dbReference>